<feature type="transmembrane region" description="Helical" evidence="1">
    <location>
        <begin position="447"/>
        <end position="474"/>
    </location>
</feature>
<keyword evidence="1" id="KW-1133">Transmembrane helix</keyword>
<dbReference type="InterPro" id="IPR027417">
    <property type="entry name" value="P-loop_NTPase"/>
</dbReference>
<protein>
    <recommendedName>
        <fullName evidence="4">PGG domain-containing protein</fullName>
    </recommendedName>
</protein>
<dbReference type="AlphaFoldDB" id="A0A4S4DHB9"/>
<keyword evidence="1" id="KW-0472">Membrane</keyword>
<dbReference type="EMBL" id="SDRB02011234">
    <property type="protein sequence ID" value="THG02181.1"/>
    <property type="molecule type" value="Genomic_DNA"/>
</dbReference>
<sequence>MPLFALPRRRSSLVATSPLHLSSSPLFADLYNIIPSESKRVRGISMKRRPEEMKMDESANYCEKRWGFLLYLMKGLGLTIETIDLFIEERKMDESAKKSKRLDVVKELIKDHRVTGIFGLGKITTGKRSFSATFESGLKISRNLLNEKRKMDESANYCEKRSEGGWIELTEEGPRVIAISAMGGVGKTTLAKSSFSNIFESRLKRVSMDFCDVESGIDGNSLFDFHLLVLDYKGKIAFTSTKQFQTSTELPPLNSGGFVVMDISYDLPHLENVDISNHGIVQEPRAMITWDLTKQKIKQPGDYSQRELFNGSRDLPEEKIKHRGLSENLMRDFTIQIMKSTHDDYFHRGLSNGACDISIVGPSVGIRIVFLLVATLIAATTCQVPFHFLGSTSSKEVPDQFKIMRTLFILCNSMVFIASVGVVTFLLHEFPLKPWPHISISALFGSYMLSLNAIMPNGALALFFISIPILLIGICRETLWLCKP</sequence>
<evidence type="ECO:0000313" key="2">
    <source>
        <dbReference type="EMBL" id="THG02181.1"/>
    </source>
</evidence>
<accession>A0A4S4DHB9</accession>
<proteinExistence type="predicted"/>
<dbReference type="Gene3D" id="3.40.50.300">
    <property type="entry name" value="P-loop containing nucleotide triphosphate hydrolases"/>
    <property type="match status" value="1"/>
</dbReference>
<evidence type="ECO:0008006" key="4">
    <source>
        <dbReference type="Google" id="ProtNLM"/>
    </source>
</evidence>
<evidence type="ECO:0000313" key="3">
    <source>
        <dbReference type="Proteomes" id="UP000306102"/>
    </source>
</evidence>
<keyword evidence="3" id="KW-1185">Reference proteome</keyword>
<dbReference type="Proteomes" id="UP000306102">
    <property type="component" value="Unassembled WGS sequence"/>
</dbReference>
<gene>
    <name evidence="2" type="ORF">TEA_004805</name>
</gene>
<keyword evidence="1" id="KW-0812">Transmembrane</keyword>
<feature type="transmembrane region" description="Helical" evidence="1">
    <location>
        <begin position="364"/>
        <end position="386"/>
    </location>
</feature>
<comment type="caution">
    <text evidence="2">The sequence shown here is derived from an EMBL/GenBank/DDBJ whole genome shotgun (WGS) entry which is preliminary data.</text>
</comment>
<name>A0A4S4DHB9_CAMSN</name>
<feature type="transmembrane region" description="Helical" evidence="1">
    <location>
        <begin position="407"/>
        <end position="427"/>
    </location>
</feature>
<evidence type="ECO:0000256" key="1">
    <source>
        <dbReference type="SAM" id="Phobius"/>
    </source>
</evidence>
<reference evidence="2 3" key="1">
    <citation type="journal article" date="2018" name="Proc. Natl. Acad. Sci. U.S.A.">
        <title>Draft genome sequence of Camellia sinensis var. sinensis provides insights into the evolution of the tea genome and tea quality.</title>
        <authorList>
            <person name="Wei C."/>
            <person name="Yang H."/>
            <person name="Wang S."/>
            <person name="Zhao J."/>
            <person name="Liu C."/>
            <person name="Gao L."/>
            <person name="Xia E."/>
            <person name="Lu Y."/>
            <person name="Tai Y."/>
            <person name="She G."/>
            <person name="Sun J."/>
            <person name="Cao H."/>
            <person name="Tong W."/>
            <person name="Gao Q."/>
            <person name="Li Y."/>
            <person name="Deng W."/>
            <person name="Jiang X."/>
            <person name="Wang W."/>
            <person name="Chen Q."/>
            <person name="Zhang S."/>
            <person name="Li H."/>
            <person name="Wu J."/>
            <person name="Wang P."/>
            <person name="Li P."/>
            <person name="Shi C."/>
            <person name="Zheng F."/>
            <person name="Jian J."/>
            <person name="Huang B."/>
            <person name="Shan D."/>
            <person name="Shi M."/>
            <person name="Fang C."/>
            <person name="Yue Y."/>
            <person name="Li F."/>
            <person name="Li D."/>
            <person name="Wei S."/>
            <person name="Han B."/>
            <person name="Jiang C."/>
            <person name="Yin Y."/>
            <person name="Xia T."/>
            <person name="Zhang Z."/>
            <person name="Bennetzen J.L."/>
            <person name="Zhao S."/>
            <person name="Wan X."/>
        </authorList>
    </citation>
    <scope>NUCLEOTIDE SEQUENCE [LARGE SCALE GENOMIC DNA]</scope>
    <source>
        <strain evidence="3">cv. Shuchazao</strain>
        <tissue evidence="2">Leaf</tissue>
    </source>
</reference>
<organism evidence="2 3">
    <name type="scientific">Camellia sinensis var. sinensis</name>
    <name type="common">China tea</name>
    <dbReference type="NCBI Taxonomy" id="542762"/>
    <lineage>
        <taxon>Eukaryota</taxon>
        <taxon>Viridiplantae</taxon>
        <taxon>Streptophyta</taxon>
        <taxon>Embryophyta</taxon>
        <taxon>Tracheophyta</taxon>
        <taxon>Spermatophyta</taxon>
        <taxon>Magnoliopsida</taxon>
        <taxon>eudicotyledons</taxon>
        <taxon>Gunneridae</taxon>
        <taxon>Pentapetalae</taxon>
        <taxon>asterids</taxon>
        <taxon>Ericales</taxon>
        <taxon>Theaceae</taxon>
        <taxon>Camellia</taxon>
    </lineage>
</organism>